<dbReference type="SUPFAM" id="SSF56672">
    <property type="entry name" value="DNA/RNA polymerases"/>
    <property type="match status" value="1"/>
</dbReference>
<evidence type="ECO:0000313" key="4">
    <source>
        <dbReference type="Proteomes" id="UP001151760"/>
    </source>
</evidence>
<sequence>MAEGDKDKMTFFAGEGVFCYRKMPFGLKNTRVTYQRLVDKVFHDKIGRNLEEYIDDMVIKSTFEEEMLANIKETFEKFRSINMKLNPKKCSFDVEEGPFLGHPITKQGIRAKPLKGTERSLPFFKVLKSCTNKKNIQWTQEANAALQEMKKFVEILLTLTTLVQVEILIIYLTASTESISAALFAKREEDKEVTKESKEKADTKPTKTSCEWKLFTDEAVSSDSSGAGLMLIDPEGKEYTCALRFRFETTNNEAEYKALLVGLQISQDMEITSLAIFVDSQLLVNQIKGTYEAKQPTIKEYLQKTKEALKGFDSYTIEHIRRNQNKKPDALSKLASMTFEHLTKEVLVEVLLKRSIEGKEILQDPKESRKIKVKAPQYKLIRGNLYQRSFYTPWLRCVASPQTDDIAKEVHNGSCGFNAEPRSMVVRIMKQGYYWPLMHRDTAKILQDCEKCKEQSAIKKVVESNAMTAGSGWPFSLWGFNILRPLPTAPGGFKFLAIAIRSAMNNQLEGREAFMRRTPPRNSQKETPFSLTYGSEAIIPISETNVTKDDRGRIKEVDKRRGSKEIASIEEAYYRSKLRRHHNERSSHSIYNVGDFVLLSQNNTGSTQVWQGPHMVSEVQGSEVFKIVDASDHSLTQTAKGTSLFEKIEASQRRHMQEETLDWRLEPRTG</sequence>
<protein>
    <submittedName>
        <fullName evidence="3">Reverse transcriptase domain-containing protein</fullName>
    </submittedName>
</protein>
<evidence type="ECO:0000259" key="1">
    <source>
        <dbReference type="PROSITE" id="PS50878"/>
    </source>
</evidence>
<keyword evidence="3" id="KW-0695">RNA-directed DNA polymerase</keyword>
<feature type="domain" description="Reverse transcriptase" evidence="1">
    <location>
        <begin position="1"/>
        <end position="104"/>
    </location>
</feature>
<accession>A0ABQ5HB79</accession>
<dbReference type="InterPro" id="IPR000477">
    <property type="entry name" value="RT_dom"/>
</dbReference>
<keyword evidence="3" id="KW-0548">Nucleotidyltransferase</keyword>
<dbReference type="PROSITE" id="PS50879">
    <property type="entry name" value="RNASE_H_1"/>
    <property type="match status" value="1"/>
</dbReference>
<dbReference type="Pfam" id="PF13456">
    <property type="entry name" value="RVT_3"/>
    <property type="match status" value="1"/>
</dbReference>
<keyword evidence="4" id="KW-1185">Reference proteome</keyword>
<comment type="caution">
    <text evidence="3">The sequence shown here is derived from an EMBL/GenBank/DDBJ whole genome shotgun (WGS) entry which is preliminary data.</text>
</comment>
<dbReference type="EMBL" id="BQNB010019422">
    <property type="protein sequence ID" value="GJT85146.1"/>
    <property type="molecule type" value="Genomic_DNA"/>
</dbReference>
<dbReference type="PANTHER" id="PTHR48475">
    <property type="entry name" value="RIBONUCLEASE H"/>
    <property type="match status" value="1"/>
</dbReference>
<keyword evidence="3" id="KW-0808">Transferase</keyword>
<dbReference type="InterPro" id="IPR043502">
    <property type="entry name" value="DNA/RNA_pol_sf"/>
</dbReference>
<dbReference type="GO" id="GO:0003964">
    <property type="term" value="F:RNA-directed DNA polymerase activity"/>
    <property type="evidence" value="ECO:0007669"/>
    <property type="project" value="UniProtKB-KW"/>
</dbReference>
<dbReference type="InterPro" id="IPR036397">
    <property type="entry name" value="RNaseH_sf"/>
</dbReference>
<evidence type="ECO:0000313" key="3">
    <source>
        <dbReference type="EMBL" id="GJT85146.1"/>
    </source>
</evidence>
<reference evidence="3" key="1">
    <citation type="journal article" date="2022" name="Int. J. Mol. Sci.">
        <title>Draft Genome of Tanacetum Coccineum: Genomic Comparison of Closely Related Tanacetum-Family Plants.</title>
        <authorList>
            <person name="Yamashiro T."/>
            <person name="Shiraishi A."/>
            <person name="Nakayama K."/>
            <person name="Satake H."/>
        </authorList>
    </citation>
    <scope>NUCLEOTIDE SEQUENCE</scope>
</reference>
<dbReference type="Pfam" id="PF00078">
    <property type="entry name" value="RVT_1"/>
    <property type="match status" value="1"/>
</dbReference>
<dbReference type="CDD" id="cd09279">
    <property type="entry name" value="RNase_HI_like"/>
    <property type="match status" value="1"/>
</dbReference>
<proteinExistence type="predicted"/>
<dbReference type="PANTHER" id="PTHR48475:SF2">
    <property type="entry name" value="RIBONUCLEASE H"/>
    <property type="match status" value="1"/>
</dbReference>
<dbReference type="InterPro" id="IPR043128">
    <property type="entry name" value="Rev_trsase/Diguanyl_cyclase"/>
</dbReference>
<dbReference type="Gene3D" id="1.10.340.70">
    <property type="match status" value="1"/>
</dbReference>
<organism evidence="3 4">
    <name type="scientific">Tanacetum coccineum</name>
    <dbReference type="NCBI Taxonomy" id="301880"/>
    <lineage>
        <taxon>Eukaryota</taxon>
        <taxon>Viridiplantae</taxon>
        <taxon>Streptophyta</taxon>
        <taxon>Embryophyta</taxon>
        <taxon>Tracheophyta</taxon>
        <taxon>Spermatophyta</taxon>
        <taxon>Magnoliopsida</taxon>
        <taxon>eudicotyledons</taxon>
        <taxon>Gunneridae</taxon>
        <taxon>Pentapetalae</taxon>
        <taxon>asterids</taxon>
        <taxon>campanulids</taxon>
        <taxon>Asterales</taxon>
        <taxon>Asteraceae</taxon>
        <taxon>Asteroideae</taxon>
        <taxon>Anthemideae</taxon>
        <taxon>Anthemidinae</taxon>
        <taxon>Tanacetum</taxon>
    </lineage>
</organism>
<reference evidence="3" key="2">
    <citation type="submission" date="2022-01" db="EMBL/GenBank/DDBJ databases">
        <authorList>
            <person name="Yamashiro T."/>
            <person name="Shiraishi A."/>
            <person name="Satake H."/>
            <person name="Nakayama K."/>
        </authorList>
    </citation>
    <scope>NUCLEOTIDE SEQUENCE</scope>
</reference>
<dbReference type="Gene3D" id="3.30.420.10">
    <property type="entry name" value="Ribonuclease H-like superfamily/Ribonuclease H"/>
    <property type="match status" value="1"/>
</dbReference>
<dbReference type="Gene3D" id="3.30.70.270">
    <property type="match status" value="1"/>
</dbReference>
<evidence type="ECO:0000259" key="2">
    <source>
        <dbReference type="PROSITE" id="PS50879"/>
    </source>
</evidence>
<name>A0ABQ5HB79_9ASTR</name>
<feature type="domain" description="RNase H type-1" evidence="2">
    <location>
        <begin position="208"/>
        <end position="337"/>
    </location>
</feature>
<gene>
    <name evidence="3" type="ORF">Tco_1066863</name>
</gene>
<dbReference type="Proteomes" id="UP001151760">
    <property type="component" value="Unassembled WGS sequence"/>
</dbReference>
<dbReference type="InterPro" id="IPR002156">
    <property type="entry name" value="RNaseH_domain"/>
</dbReference>
<dbReference type="PROSITE" id="PS50878">
    <property type="entry name" value="RT_POL"/>
    <property type="match status" value="1"/>
</dbReference>
<dbReference type="CDD" id="cd01647">
    <property type="entry name" value="RT_LTR"/>
    <property type="match status" value="1"/>
</dbReference>